<dbReference type="Proteomes" id="UP000322899">
    <property type="component" value="Unassembled WGS sequence"/>
</dbReference>
<dbReference type="EMBL" id="VLTO01000067">
    <property type="protein sequence ID" value="KAA0169698.1"/>
    <property type="molecule type" value="Genomic_DNA"/>
</dbReference>
<evidence type="ECO:0000256" key="1">
    <source>
        <dbReference type="SAM" id="MobiDB-lite"/>
    </source>
</evidence>
<comment type="caution">
    <text evidence="2">The sequence shown here is derived from an EMBL/GenBank/DDBJ whole genome shotgun (WGS) entry which is preliminary data.</text>
</comment>
<dbReference type="AlphaFoldDB" id="A0A5A8DWT4"/>
<sequence length="245" mass="26495">MAVIAGALCLLMGQKPTWGNAQNMLRDVAFPELAAQVNPADVDSSSLRKVSNLVRTKDLDKFAAETPRYSDGGATADEAFRATEAVLSRTSSHPEPPAGAPPLEGLSEGMLPSPRRVDPVAALGTLQRGLIVVWYNGKAGWFGKRTAKRMVWLHRSPAVDVLAWGKLGAGHREPRSDSSMKVRDIKRVGYGLLTPTLVAHGDKSRAELHVVVQSESGDALEMLMESIEERDEMLAAVGYLIASRR</sequence>
<evidence type="ECO:0000313" key="2">
    <source>
        <dbReference type="EMBL" id="KAA0169698.1"/>
    </source>
</evidence>
<feature type="region of interest" description="Disordered" evidence="1">
    <location>
        <begin position="86"/>
        <end position="111"/>
    </location>
</feature>
<accession>A0A5A8DWT4</accession>
<proteinExistence type="predicted"/>
<reference evidence="2 3" key="1">
    <citation type="submission" date="2019-07" db="EMBL/GenBank/DDBJ databases">
        <title>Genomes of Cafeteria roenbergensis.</title>
        <authorList>
            <person name="Fischer M.G."/>
            <person name="Hackl T."/>
            <person name="Roman M."/>
        </authorList>
    </citation>
    <scope>NUCLEOTIDE SEQUENCE [LARGE SCALE GENOMIC DNA]</scope>
    <source>
        <strain evidence="2 3">E4-10P</strain>
    </source>
</reference>
<evidence type="ECO:0000313" key="3">
    <source>
        <dbReference type="Proteomes" id="UP000322899"/>
    </source>
</evidence>
<name>A0A5A8DWT4_CAFRO</name>
<protein>
    <submittedName>
        <fullName evidence="2">Uncharacterized protein</fullName>
    </submittedName>
</protein>
<gene>
    <name evidence="2" type="ORF">FNF27_06879</name>
</gene>
<organism evidence="2 3">
    <name type="scientific">Cafeteria roenbergensis</name>
    <name type="common">Marine flagellate</name>
    <dbReference type="NCBI Taxonomy" id="33653"/>
    <lineage>
        <taxon>Eukaryota</taxon>
        <taxon>Sar</taxon>
        <taxon>Stramenopiles</taxon>
        <taxon>Bigyra</taxon>
        <taxon>Opalozoa</taxon>
        <taxon>Bicosoecida</taxon>
        <taxon>Cafeteriaceae</taxon>
        <taxon>Cafeteria</taxon>
    </lineage>
</organism>